<evidence type="ECO:0000313" key="3">
    <source>
        <dbReference type="Proteomes" id="UP000251891"/>
    </source>
</evidence>
<proteinExistence type="predicted"/>
<dbReference type="Proteomes" id="UP000251891">
    <property type="component" value="Unassembled WGS sequence"/>
</dbReference>
<comment type="caution">
    <text evidence="2">The sequence shown here is derived from an EMBL/GenBank/DDBJ whole genome shotgun (WGS) entry which is preliminary data.</text>
</comment>
<keyword evidence="1" id="KW-0175">Coiled coil</keyword>
<accession>A0A365GWQ4</accession>
<evidence type="ECO:0000256" key="1">
    <source>
        <dbReference type="SAM" id="Coils"/>
    </source>
</evidence>
<name>A0A365GWQ4_9ACTN</name>
<dbReference type="AlphaFoldDB" id="A0A365GWQ4"/>
<sequence length="323" mass="35749">MTVILIILCLVITGRELYLVYDRKRPDPAVAELRARLAELDPDALGERVQRLEAAQTRHEEALEAADKRIGSLVSQINDRMLPEVNRQLDLHREDAEQARRDLDRTRHDTAARLARLEQSRTDLTDSFDALRETVARLRGRMLGQLDEAVGLALGAGPVDIVRGTLHGDAREPLESLGQAFEEWAEEFGLRRELRAWSTGKGPWQARYYLSGRSPRELERDFLDLLHTLRSGAAADLPAGAAATKSLILALNRLESGVVQCCPLVFARTPDALLCGVLPLAELGRPETGKLLTDPAAAAARLQDLPDTRCHDLSAWPRQVTAA</sequence>
<protein>
    <submittedName>
        <fullName evidence="2">Uncharacterized protein</fullName>
    </submittedName>
</protein>
<reference evidence="2 3" key="1">
    <citation type="submission" date="2018-06" db="EMBL/GenBank/DDBJ databases">
        <title>Actinomadura craniellae sp. nov. isolated from marine sponge Craniella sp.</title>
        <authorList>
            <person name="Li L."/>
            <person name="Xu Q.H."/>
            <person name="Lin H.W."/>
            <person name="Lu Y.H."/>
        </authorList>
    </citation>
    <scope>NUCLEOTIDE SEQUENCE [LARGE SCALE GENOMIC DNA]</scope>
    <source>
        <strain evidence="2 3">LHW63021</strain>
    </source>
</reference>
<dbReference type="OrthoDB" id="3478996at2"/>
<dbReference type="EMBL" id="QLYX01000020">
    <property type="protein sequence ID" value="RAY11249.1"/>
    <property type="molecule type" value="Genomic_DNA"/>
</dbReference>
<gene>
    <name evidence="2" type="ORF">DPM19_31330</name>
</gene>
<organism evidence="2 3">
    <name type="scientific">Actinomadura craniellae</name>
    <dbReference type="NCBI Taxonomy" id="2231787"/>
    <lineage>
        <taxon>Bacteria</taxon>
        <taxon>Bacillati</taxon>
        <taxon>Actinomycetota</taxon>
        <taxon>Actinomycetes</taxon>
        <taxon>Streptosporangiales</taxon>
        <taxon>Thermomonosporaceae</taxon>
        <taxon>Actinomadura</taxon>
    </lineage>
</organism>
<feature type="coiled-coil region" evidence="1">
    <location>
        <begin position="49"/>
        <end position="134"/>
    </location>
</feature>
<keyword evidence="3" id="KW-1185">Reference proteome</keyword>
<evidence type="ECO:0000313" key="2">
    <source>
        <dbReference type="EMBL" id="RAY11249.1"/>
    </source>
</evidence>
<dbReference type="RefSeq" id="WP_111871705.1">
    <property type="nucleotide sequence ID" value="NZ_QLYX01000020.1"/>
</dbReference>